<protein>
    <submittedName>
        <fullName evidence="2">Uncharacterized protein</fullName>
    </submittedName>
</protein>
<accession>A0AAV5G3T0</accession>
<reference evidence="2" key="2">
    <citation type="submission" date="2021-12" db="EMBL/GenBank/DDBJ databases">
        <title>Resequencing data analysis of finger millet.</title>
        <authorList>
            <person name="Hatakeyama M."/>
            <person name="Aluri S."/>
            <person name="Balachadran M.T."/>
            <person name="Sivarajan S.R."/>
            <person name="Poveda L."/>
            <person name="Shimizu-Inatsugi R."/>
            <person name="Schlapbach R."/>
            <person name="Sreeman S.M."/>
            <person name="Shimizu K.K."/>
        </authorList>
    </citation>
    <scope>NUCLEOTIDE SEQUENCE</scope>
</reference>
<reference evidence="2" key="1">
    <citation type="journal article" date="2018" name="DNA Res.">
        <title>Multiple hybrid de novo genome assembly of finger millet, an orphan allotetraploid crop.</title>
        <authorList>
            <person name="Hatakeyama M."/>
            <person name="Aluri S."/>
            <person name="Balachadran M.T."/>
            <person name="Sivarajan S.R."/>
            <person name="Patrignani A."/>
            <person name="Gruter S."/>
            <person name="Poveda L."/>
            <person name="Shimizu-Inatsugi R."/>
            <person name="Baeten J."/>
            <person name="Francoijs K.J."/>
            <person name="Nataraja K.N."/>
            <person name="Reddy Y.A.N."/>
            <person name="Phadnis S."/>
            <person name="Ravikumar R.L."/>
            <person name="Schlapbach R."/>
            <person name="Sreeman S.M."/>
            <person name="Shimizu K.K."/>
        </authorList>
    </citation>
    <scope>NUCLEOTIDE SEQUENCE</scope>
</reference>
<name>A0AAV5G3T0_ELECO</name>
<evidence type="ECO:0000313" key="2">
    <source>
        <dbReference type="EMBL" id="GJN41155.1"/>
    </source>
</evidence>
<evidence type="ECO:0000256" key="1">
    <source>
        <dbReference type="SAM" id="MobiDB-lite"/>
    </source>
</evidence>
<gene>
    <name evidence="2" type="primary">gn00493</name>
    <name evidence="2" type="ORF">PR202_gn00493</name>
</gene>
<dbReference type="AlphaFoldDB" id="A0AAV5G3T0"/>
<feature type="compositionally biased region" description="Basic and acidic residues" evidence="1">
    <location>
        <begin position="15"/>
        <end position="37"/>
    </location>
</feature>
<proteinExistence type="predicted"/>
<dbReference type="EMBL" id="BQKI01000230">
    <property type="protein sequence ID" value="GJN41155.1"/>
    <property type="molecule type" value="Genomic_DNA"/>
</dbReference>
<evidence type="ECO:0000313" key="3">
    <source>
        <dbReference type="Proteomes" id="UP001054889"/>
    </source>
</evidence>
<organism evidence="2 3">
    <name type="scientific">Eleusine coracana subsp. coracana</name>
    <dbReference type="NCBI Taxonomy" id="191504"/>
    <lineage>
        <taxon>Eukaryota</taxon>
        <taxon>Viridiplantae</taxon>
        <taxon>Streptophyta</taxon>
        <taxon>Embryophyta</taxon>
        <taxon>Tracheophyta</taxon>
        <taxon>Spermatophyta</taxon>
        <taxon>Magnoliopsida</taxon>
        <taxon>Liliopsida</taxon>
        <taxon>Poales</taxon>
        <taxon>Poaceae</taxon>
        <taxon>PACMAD clade</taxon>
        <taxon>Chloridoideae</taxon>
        <taxon>Cynodonteae</taxon>
        <taxon>Eleusininae</taxon>
        <taxon>Eleusine</taxon>
    </lineage>
</organism>
<dbReference type="Proteomes" id="UP001054889">
    <property type="component" value="Unassembled WGS sequence"/>
</dbReference>
<sequence>MESNKGTLAPVPPRMSKEVVFETPRDGIEAGQDKAKTEPSMVRMEVDNTKVSLPSQVVEPKTLVNEDLDRMKQVILEEDWDFLCTENEEKEWAAWQEKFTEAAETTAVVTEPKRTESLEEREARREEQRKADLEKFGSDYEALLASQFREDWDFVWSRRHGLFEDTSEFSISLLHS</sequence>
<feature type="region of interest" description="Disordered" evidence="1">
    <location>
        <begin position="1"/>
        <end position="39"/>
    </location>
</feature>
<feature type="compositionally biased region" description="Basic and acidic residues" evidence="1">
    <location>
        <begin position="111"/>
        <end position="130"/>
    </location>
</feature>
<keyword evidence="3" id="KW-1185">Reference proteome</keyword>
<feature type="region of interest" description="Disordered" evidence="1">
    <location>
        <begin position="103"/>
        <end position="130"/>
    </location>
</feature>
<comment type="caution">
    <text evidence="2">The sequence shown here is derived from an EMBL/GenBank/DDBJ whole genome shotgun (WGS) entry which is preliminary data.</text>
</comment>